<feature type="transmembrane region" description="Helical" evidence="1">
    <location>
        <begin position="41"/>
        <end position="60"/>
    </location>
</feature>
<organism evidence="2 3">
    <name type="scientific">Salix udensis</name>
    <dbReference type="NCBI Taxonomy" id="889485"/>
    <lineage>
        <taxon>Eukaryota</taxon>
        <taxon>Viridiplantae</taxon>
        <taxon>Streptophyta</taxon>
        <taxon>Embryophyta</taxon>
        <taxon>Tracheophyta</taxon>
        <taxon>Spermatophyta</taxon>
        <taxon>Magnoliopsida</taxon>
        <taxon>eudicotyledons</taxon>
        <taxon>Gunneridae</taxon>
        <taxon>Pentapetalae</taxon>
        <taxon>rosids</taxon>
        <taxon>fabids</taxon>
        <taxon>Malpighiales</taxon>
        <taxon>Salicaceae</taxon>
        <taxon>Saliceae</taxon>
        <taxon>Salix</taxon>
    </lineage>
</organism>
<evidence type="ECO:0000256" key="1">
    <source>
        <dbReference type="SAM" id="Phobius"/>
    </source>
</evidence>
<keyword evidence="1" id="KW-0812">Transmembrane</keyword>
<comment type="caution">
    <text evidence="2">The sequence shown here is derived from an EMBL/GenBank/DDBJ whole genome shotgun (WGS) entry which is preliminary data.</text>
</comment>
<feature type="transmembrane region" description="Helical" evidence="1">
    <location>
        <begin position="7"/>
        <end position="29"/>
    </location>
</feature>
<proteinExistence type="predicted"/>
<accession>A0AAD6NRR8</accession>
<protein>
    <submittedName>
        <fullName evidence="2">Uncharacterized protein</fullName>
    </submittedName>
</protein>
<gene>
    <name evidence="2" type="ORF">OIU84_015123</name>
</gene>
<keyword evidence="1" id="KW-0472">Membrane</keyword>
<dbReference type="EMBL" id="JAPFFJ010000018">
    <property type="protein sequence ID" value="KAJ6403137.1"/>
    <property type="molecule type" value="Genomic_DNA"/>
</dbReference>
<dbReference type="Proteomes" id="UP001162972">
    <property type="component" value="Chromosome 4"/>
</dbReference>
<evidence type="ECO:0000313" key="2">
    <source>
        <dbReference type="EMBL" id="KAJ6403137.1"/>
    </source>
</evidence>
<keyword evidence="1" id="KW-1133">Transmembrane helix</keyword>
<evidence type="ECO:0000313" key="3">
    <source>
        <dbReference type="Proteomes" id="UP001162972"/>
    </source>
</evidence>
<reference evidence="2 3" key="1">
    <citation type="journal article" date="2023" name="Int. J. Mol. Sci.">
        <title>De Novo Assembly and Annotation of 11 Diverse Shrub Willow (Salix) Genomes Reveals Novel Gene Organization in Sex-Linked Regions.</title>
        <authorList>
            <person name="Hyden B."/>
            <person name="Feng K."/>
            <person name="Yates T.B."/>
            <person name="Jawdy S."/>
            <person name="Cereghino C."/>
            <person name="Smart L.B."/>
            <person name="Muchero W."/>
        </authorList>
    </citation>
    <scope>NUCLEOTIDE SEQUENCE [LARGE SCALE GENOMIC DNA]</scope>
    <source>
        <tissue evidence="2">Shoot tip</tissue>
    </source>
</reference>
<dbReference type="AlphaFoldDB" id="A0AAD6NRR8"/>
<keyword evidence="3" id="KW-1185">Reference proteome</keyword>
<sequence>MLCYLRVLIVLGTSFLLRDVVNWVILGLASPIQLLSTSACLSPWAFLFSILHILAHVLWLRTKFHL</sequence>
<name>A0AAD6NRR8_9ROSI</name>